<feature type="signal peptide" evidence="1">
    <location>
        <begin position="1"/>
        <end position="18"/>
    </location>
</feature>
<proteinExistence type="predicted"/>
<feature type="domain" description="SGNH hydrolase-type esterase" evidence="2">
    <location>
        <begin position="51"/>
        <end position="211"/>
    </location>
</feature>
<dbReference type="InterPro" id="IPR051532">
    <property type="entry name" value="Ester_Hydrolysis_Enzymes"/>
</dbReference>
<dbReference type="InterPro" id="IPR013830">
    <property type="entry name" value="SGNH_hydro"/>
</dbReference>
<dbReference type="Pfam" id="PF13472">
    <property type="entry name" value="Lipase_GDSL_2"/>
    <property type="match status" value="1"/>
</dbReference>
<accession>A0A212JZW8</accession>
<feature type="chain" id="PRO_5013301614" description="SGNH hydrolase-type esterase domain-containing protein" evidence="1">
    <location>
        <begin position="19"/>
        <end position="221"/>
    </location>
</feature>
<organism evidence="3">
    <name type="scientific">uncultured Dysgonomonas sp</name>
    <dbReference type="NCBI Taxonomy" id="206096"/>
    <lineage>
        <taxon>Bacteria</taxon>
        <taxon>Pseudomonadati</taxon>
        <taxon>Bacteroidota</taxon>
        <taxon>Bacteroidia</taxon>
        <taxon>Bacteroidales</taxon>
        <taxon>Dysgonomonadaceae</taxon>
        <taxon>Dysgonomonas</taxon>
        <taxon>environmental samples</taxon>
    </lineage>
</organism>
<evidence type="ECO:0000256" key="1">
    <source>
        <dbReference type="SAM" id="SignalP"/>
    </source>
</evidence>
<sequence length="221" mass="25273">MRTILLTSLLLLSFHAMGQEIKENILDNQIYIDRMAVFKANPLKEGQIVFLGNSLTQAGKWEEYFPGMNIANRGIAGDNVFGMLGRLREIIDAKPMKLFLMAGINDISLGRPNEKIMVGIKSLIYQVKSGSPDTQMFMQSVLPMNKDVCIYERMKGKEKQIEDLNKEIRRFCKEESIPFIDLYPFFLAKKRLLNAGYTGDGLHLNDAGYAVWKEQLESYIY</sequence>
<dbReference type="PANTHER" id="PTHR30383">
    <property type="entry name" value="THIOESTERASE 1/PROTEASE 1/LYSOPHOSPHOLIPASE L1"/>
    <property type="match status" value="1"/>
</dbReference>
<keyword evidence="1" id="KW-0732">Signal</keyword>
<dbReference type="PANTHER" id="PTHR30383:SF5">
    <property type="entry name" value="SGNH HYDROLASE-TYPE ESTERASE DOMAIN-CONTAINING PROTEIN"/>
    <property type="match status" value="1"/>
</dbReference>
<dbReference type="EMBL" id="FLUM01000003">
    <property type="protein sequence ID" value="SBW04912.1"/>
    <property type="molecule type" value="Genomic_DNA"/>
</dbReference>
<reference evidence="3" key="1">
    <citation type="submission" date="2016-04" db="EMBL/GenBank/DDBJ databases">
        <authorList>
            <person name="Evans L.H."/>
            <person name="Alamgir A."/>
            <person name="Owens N."/>
            <person name="Weber N.D."/>
            <person name="Virtaneva K."/>
            <person name="Barbian K."/>
            <person name="Babar A."/>
            <person name="Rosenke K."/>
        </authorList>
    </citation>
    <scope>NUCLEOTIDE SEQUENCE</scope>
    <source>
        <strain evidence="3">86-1</strain>
    </source>
</reference>
<dbReference type="SUPFAM" id="SSF52266">
    <property type="entry name" value="SGNH hydrolase"/>
    <property type="match status" value="1"/>
</dbReference>
<evidence type="ECO:0000259" key="2">
    <source>
        <dbReference type="Pfam" id="PF13472"/>
    </source>
</evidence>
<dbReference type="Gene3D" id="3.40.50.1110">
    <property type="entry name" value="SGNH hydrolase"/>
    <property type="match status" value="1"/>
</dbReference>
<evidence type="ECO:0000313" key="3">
    <source>
        <dbReference type="EMBL" id="SBW04912.1"/>
    </source>
</evidence>
<dbReference type="AlphaFoldDB" id="A0A212JZW8"/>
<protein>
    <recommendedName>
        <fullName evidence="2">SGNH hydrolase-type esterase domain-containing protein</fullName>
    </recommendedName>
</protein>
<gene>
    <name evidence="3" type="ORF">KL86DYS1_30967</name>
</gene>
<dbReference type="GO" id="GO:0004622">
    <property type="term" value="F:phosphatidylcholine lysophospholipase activity"/>
    <property type="evidence" value="ECO:0007669"/>
    <property type="project" value="TreeGrafter"/>
</dbReference>
<dbReference type="RefSeq" id="WP_296943166.1">
    <property type="nucleotide sequence ID" value="NZ_LT599032.1"/>
</dbReference>
<dbReference type="InterPro" id="IPR036514">
    <property type="entry name" value="SGNH_hydro_sf"/>
</dbReference>
<name>A0A212JZW8_9BACT</name>